<dbReference type="CDD" id="cd09022">
    <property type="entry name" value="Aldose_epim_Ec_YihR"/>
    <property type="match status" value="1"/>
</dbReference>
<dbReference type="InterPro" id="IPR037480">
    <property type="entry name" value="YihR-like"/>
</dbReference>
<dbReference type="Gene3D" id="2.70.98.10">
    <property type="match status" value="1"/>
</dbReference>
<accession>A0ABP7DBH2</accession>
<comment type="caution">
    <text evidence="2">The sequence shown here is derived from an EMBL/GenBank/DDBJ whole genome shotgun (WGS) entry which is preliminary data.</text>
</comment>
<evidence type="ECO:0000313" key="2">
    <source>
        <dbReference type="EMBL" id="GAA3703319.1"/>
    </source>
</evidence>
<reference evidence="3" key="1">
    <citation type="journal article" date="2019" name="Int. J. Syst. Evol. Microbiol.">
        <title>The Global Catalogue of Microorganisms (GCM) 10K type strain sequencing project: providing services to taxonomists for standard genome sequencing and annotation.</title>
        <authorList>
            <consortium name="The Broad Institute Genomics Platform"/>
            <consortium name="The Broad Institute Genome Sequencing Center for Infectious Disease"/>
            <person name="Wu L."/>
            <person name="Ma J."/>
        </authorList>
    </citation>
    <scope>NUCLEOTIDE SEQUENCE [LARGE SCALE GENOMIC DNA]</scope>
    <source>
        <strain evidence="3">JCM 30742</strain>
    </source>
</reference>
<proteinExistence type="predicted"/>
<name>A0ABP7DBH2_9MICC</name>
<feature type="region of interest" description="Disordered" evidence="1">
    <location>
        <begin position="1"/>
        <end position="21"/>
    </location>
</feature>
<protein>
    <submittedName>
        <fullName evidence="2">Aldose 1-epimerase family protein</fullName>
    </submittedName>
</protein>
<dbReference type="Proteomes" id="UP001500752">
    <property type="component" value="Unassembled WGS sequence"/>
</dbReference>
<dbReference type="Pfam" id="PF01263">
    <property type="entry name" value="Aldose_epim"/>
    <property type="match status" value="1"/>
</dbReference>
<dbReference type="InterPro" id="IPR014718">
    <property type="entry name" value="GH-type_carb-bd"/>
</dbReference>
<dbReference type="SUPFAM" id="SSF74650">
    <property type="entry name" value="Galactose mutarotase-like"/>
    <property type="match status" value="1"/>
</dbReference>
<dbReference type="InterPro" id="IPR011013">
    <property type="entry name" value="Gal_mutarotase_sf_dom"/>
</dbReference>
<evidence type="ECO:0000256" key="1">
    <source>
        <dbReference type="SAM" id="MobiDB-lite"/>
    </source>
</evidence>
<dbReference type="EMBL" id="BAABEO010000034">
    <property type="protein sequence ID" value="GAA3703319.1"/>
    <property type="molecule type" value="Genomic_DNA"/>
</dbReference>
<evidence type="ECO:0000313" key="3">
    <source>
        <dbReference type="Proteomes" id="UP001500752"/>
    </source>
</evidence>
<organism evidence="2 3">
    <name type="scientific">Arthrobacter ginkgonis</name>
    <dbReference type="NCBI Taxonomy" id="1630594"/>
    <lineage>
        <taxon>Bacteria</taxon>
        <taxon>Bacillati</taxon>
        <taxon>Actinomycetota</taxon>
        <taxon>Actinomycetes</taxon>
        <taxon>Micrococcales</taxon>
        <taxon>Micrococcaceae</taxon>
        <taxon>Arthrobacter</taxon>
    </lineage>
</organism>
<gene>
    <name evidence="2" type="ORF">GCM10023081_44610</name>
</gene>
<sequence>MADEREPHMSGQETVRDTGAAVTGRQFTIRNGGAEATITELAAALRTYRRQGTDLVQPFSADELPPGGSGILMAPWGNRVRDGKWLLDGKVQQLDLTEPSRGNASHGLLRNTGYAVASAAPDAVTLAGEIFPQHGFPFRMRHTATYALDAGGHLSVRQELANLGRATAPAAFGAHPYLRVGDVPVEDLVLTVRGQRRLVADERLIPVGEEAVSGDTDFRGGKRVGDVRVDVAITELEAGPDGRYEHVLAAPGGRRVALWADKTFPYAHIFVTDTYRGEPLAVAVEPMSAPADALNSGRSLAWLETGESLVGTWGIRSWL</sequence>
<dbReference type="InterPro" id="IPR008183">
    <property type="entry name" value="Aldose_1/G6P_1-epimerase"/>
</dbReference>
<keyword evidence="3" id="KW-1185">Reference proteome</keyword>